<dbReference type="Ensembl" id="ENSHHUT00000069615.1">
    <property type="protein sequence ID" value="ENSHHUP00000067348.1"/>
    <property type="gene ID" value="ENSHHUG00000039703.1"/>
</dbReference>
<keyword evidence="11" id="KW-0768">Sushi</keyword>
<keyword evidence="7" id="KW-0472">Membrane</keyword>
<organism evidence="14 15">
    <name type="scientific">Hucho hucho</name>
    <name type="common">huchen</name>
    <dbReference type="NCBI Taxonomy" id="62062"/>
    <lineage>
        <taxon>Eukaryota</taxon>
        <taxon>Metazoa</taxon>
        <taxon>Chordata</taxon>
        <taxon>Craniata</taxon>
        <taxon>Vertebrata</taxon>
        <taxon>Euteleostomi</taxon>
        <taxon>Actinopterygii</taxon>
        <taxon>Neopterygii</taxon>
        <taxon>Teleostei</taxon>
        <taxon>Protacanthopterygii</taxon>
        <taxon>Salmoniformes</taxon>
        <taxon>Salmonidae</taxon>
        <taxon>Salmoninae</taxon>
        <taxon>Hucho</taxon>
    </lineage>
</organism>
<dbReference type="GO" id="GO:0071944">
    <property type="term" value="C:cell periphery"/>
    <property type="evidence" value="ECO:0007669"/>
    <property type="project" value="UniProtKB-ARBA"/>
</dbReference>
<dbReference type="Pfam" id="PF00084">
    <property type="entry name" value="Sushi"/>
    <property type="match status" value="1"/>
</dbReference>
<protein>
    <recommendedName>
        <fullName evidence="16">Sushi domain-containing protein</fullName>
    </recommendedName>
</protein>
<dbReference type="FunFam" id="2.10.25.10:FF:000247">
    <property type="entry name" value="Delta/notch like EGF repeat containing"/>
    <property type="match status" value="1"/>
</dbReference>
<dbReference type="InterPro" id="IPR000742">
    <property type="entry name" value="EGF"/>
</dbReference>
<comment type="caution">
    <text evidence="10">Lacks conserved residue(s) required for the propagation of feature annotation.</text>
</comment>
<evidence type="ECO:0000313" key="15">
    <source>
        <dbReference type="Proteomes" id="UP000314982"/>
    </source>
</evidence>
<name>A0A4W5PYV0_9TELE</name>
<keyword evidence="8 10" id="KW-1015">Disulfide bond</keyword>
<keyword evidence="9" id="KW-0325">Glycoprotein</keyword>
<dbReference type="AlphaFoldDB" id="A0A4W5PYV0"/>
<dbReference type="SUPFAM" id="SSF57196">
    <property type="entry name" value="EGF/Laminin"/>
    <property type="match status" value="1"/>
</dbReference>
<dbReference type="SMART" id="SM00032">
    <property type="entry name" value="CCP"/>
    <property type="match status" value="1"/>
</dbReference>
<dbReference type="SMART" id="SM00181">
    <property type="entry name" value="EGF"/>
    <property type="match status" value="1"/>
</dbReference>
<evidence type="ECO:0008006" key="16">
    <source>
        <dbReference type="Google" id="ProtNLM"/>
    </source>
</evidence>
<evidence type="ECO:0000259" key="12">
    <source>
        <dbReference type="PROSITE" id="PS50026"/>
    </source>
</evidence>
<accession>A0A4W5PYV0</accession>
<keyword evidence="4" id="KW-0677">Repeat</keyword>
<dbReference type="CDD" id="cd00033">
    <property type="entry name" value="CCP"/>
    <property type="match status" value="1"/>
</dbReference>
<dbReference type="PROSITE" id="PS50026">
    <property type="entry name" value="EGF_3"/>
    <property type="match status" value="1"/>
</dbReference>
<dbReference type="SUPFAM" id="SSF57535">
    <property type="entry name" value="Complement control module/SCR domain"/>
    <property type="match status" value="1"/>
</dbReference>
<comment type="subcellular location">
    <subcellularLocation>
        <location evidence="1">Membrane</location>
        <topology evidence="1">Single-pass membrane protein</topology>
    </subcellularLocation>
</comment>
<reference evidence="14" key="3">
    <citation type="submission" date="2025-09" db="UniProtKB">
        <authorList>
            <consortium name="Ensembl"/>
        </authorList>
    </citation>
    <scope>IDENTIFICATION</scope>
</reference>
<dbReference type="PROSITE" id="PS50923">
    <property type="entry name" value="SUSHI"/>
    <property type="match status" value="1"/>
</dbReference>
<keyword evidence="2 10" id="KW-0245">EGF-like domain</keyword>
<evidence type="ECO:0000256" key="6">
    <source>
        <dbReference type="ARBA" id="ARBA00022989"/>
    </source>
</evidence>
<dbReference type="Pfam" id="PF00008">
    <property type="entry name" value="EGF"/>
    <property type="match status" value="1"/>
</dbReference>
<feature type="domain" description="EGF-like" evidence="12">
    <location>
        <begin position="4"/>
        <end position="41"/>
    </location>
</feature>
<keyword evidence="3" id="KW-0812">Transmembrane</keyword>
<evidence type="ECO:0000256" key="11">
    <source>
        <dbReference type="PROSITE-ProRule" id="PRU00302"/>
    </source>
</evidence>
<reference evidence="15" key="1">
    <citation type="submission" date="2018-06" db="EMBL/GenBank/DDBJ databases">
        <title>Genome assembly of Danube salmon.</title>
        <authorList>
            <person name="Macqueen D.J."/>
            <person name="Gundappa M.K."/>
        </authorList>
    </citation>
    <scope>NUCLEOTIDE SEQUENCE [LARGE SCALE GENOMIC DNA]</scope>
</reference>
<dbReference type="PROSITE" id="PS00022">
    <property type="entry name" value="EGF_1"/>
    <property type="match status" value="1"/>
</dbReference>
<dbReference type="Gene3D" id="2.10.70.10">
    <property type="entry name" value="Complement Module, domain 1"/>
    <property type="match status" value="1"/>
</dbReference>
<dbReference type="CDD" id="cd00054">
    <property type="entry name" value="EGF_CA"/>
    <property type="match status" value="1"/>
</dbReference>
<evidence type="ECO:0000256" key="1">
    <source>
        <dbReference type="ARBA" id="ARBA00004167"/>
    </source>
</evidence>
<evidence type="ECO:0000256" key="4">
    <source>
        <dbReference type="ARBA" id="ARBA00022737"/>
    </source>
</evidence>
<dbReference type="Proteomes" id="UP000314982">
    <property type="component" value="Unassembled WGS sequence"/>
</dbReference>
<feature type="disulfide bond" evidence="11">
    <location>
        <begin position="77"/>
        <end position="104"/>
    </location>
</feature>
<sequence>ICCSLAACSPSPCQHHGTCLLDPVQSFRCACLARYTGQLCENVARSQVCVLPARPVNGELLSVYGLEDELLAVQYLCHPPYTLTGTPQRTCLPNATWSGTVPICGKVDKGNVKDHVN</sequence>
<dbReference type="GO" id="GO:0007399">
    <property type="term" value="P:nervous system development"/>
    <property type="evidence" value="ECO:0007669"/>
    <property type="project" value="UniProtKB-ARBA"/>
</dbReference>
<keyword evidence="5" id="KW-0106">Calcium</keyword>
<proteinExistence type="predicted"/>
<evidence type="ECO:0000256" key="2">
    <source>
        <dbReference type="ARBA" id="ARBA00022536"/>
    </source>
</evidence>
<evidence type="ECO:0000256" key="5">
    <source>
        <dbReference type="ARBA" id="ARBA00022837"/>
    </source>
</evidence>
<dbReference type="GO" id="GO:0120025">
    <property type="term" value="C:plasma membrane bounded cell projection"/>
    <property type="evidence" value="ECO:0007669"/>
    <property type="project" value="UniProtKB-ARBA"/>
</dbReference>
<reference evidence="14" key="2">
    <citation type="submission" date="2025-08" db="UniProtKB">
        <authorList>
            <consortium name="Ensembl"/>
        </authorList>
    </citation>
    <scope>IDENTIFICATION</scope>
</reference>
<evidence type="ECO:0000313" key="14">
    <source>
        <dbReference type="Ensembl" id="ENSHHUP00000067348.1"/>
    </source>
</evidence>
<evidence type="ECO:0000256" key="9">
    <source>
        <dbReference type="ARBA" id="ARBA00023180"/>
    </source>
</evidence>
<feature type="domain" description="Sushi" evidence="13">
    <location>
        <begin position="47"/>
        <end position="106"/>
    </location>
</feature>
<evidence type="ECO:0000256" key="7">
    <source>
        <dbReference type="ARBA" id="ARBA00023136"/>
    </source>
</evidence>
<evidence type="ECO:0000259" key="13">
    <source>
        <dbReference type="PROSITE" id="PS50923"/>
    </source>
</evidence>
<keyword evidence="15" id="KW-1185">Reference proteome</keyword>
<dbReference type="STRING" id="62062.ENSHHUP00000067348"/>
<evidence type="ECO:0000256" key="3">
    <source>
        <dbReference type="ARBA" id="ARBA00022692"/>
    </source>
</evidence>
<evidence type="ECO:0000256" key="8">
    <source>
        <dbReference type="ARBA" id="ARBA00023157"/>
    </source>
</evidence>
<dbReference type="InterPro" id="IPR035976">
    <property type="entry name" value="Sushi/SCR/CCP_sf"/>
</dbReference>
<dbReference type="InterPro" id="IPR000436">
    <property type="entry name" value="Sushi_SCR_CCP_dom"/>
</dbReference>
<dbReference type="Gene3D" id="2.10.25.10">
    <property type="entry name" value="Laminin"/>
    <property type="match status" value="1"/>
</dbReference>
<evidence type="ECO:0000256" key="10">
    <source>
        <dbReference type="PROSITE-ProRule" id="PRU00076"/>
    </source>
</evidence>
<feature type="disulfide bond" evidence="10">
    <location>
        <begin position="31"/>
        <end position="40"/>
    </location>
</feature>
<dbReference type="GO" id="GO:0016020">
    <property type="term" value="C:membrane"/>
    <property type="evidence" value="ECO:0007669"/>
    <property type="project" value="UniProtKB-SubCell"/>
</dbReference>
<keyword evidence="6" id="KW-1133">Transmembrane helix</keyword>